<gene>
    <name evidence="11" type="primary">rsuA</name>
    <name evidence="11" type="ORF">EB241_00690</name>
</gene>
<dbReference type="GO" id="GO:0003723">
    <property type="term" value="F:RNA binding"/>
    <property type="evidence" value="ECO:0007669"/>
    <property type="project" value="UniProtKB-KW"/>
</dbReference>
<keyword evidence="4 8" id="KW-0694">RNA-binding</keyword>
<evidence type="ECO:0000313" key="12">
    <source>
        <dbReference type="Proteomes" id="UP000279457"/>
    </source>
</evidence>
<keyword evidence="5 9" id="KW-0413">Isomerase</keyword>
<comment type="subunit">
    <text evidence="2">Monomer.</text>
</comment>
<sequence length="241" mass="26802">MRLDKFLSQQLEISRAIAGRELRARKVTVDGEVVRDGAFRLSPENEVAYDGNPLQLQIGPRYFMLNKPQGYVCSTDDPDHPTVLYFLDEPAAYKLHAAGRLDIDTTGLVLMTDDGQWSHRITSPRHHCEKTYLVTLESPLSADTAEKFTAGVQLHNEKDLTKPALLEVIGASQVRLTISEGRYHQVKRMFAAVGNHVVALHRERIGGIKLDAELQPGEYRTLTAEEIASVAAASGKKINKE</sequence>
<dbReference type="FunFam" id="3.30.70.1560:FF:000001">
    <property type="entry name" value="Pseudouridine synthase"/>
    <property type="match status" value="1"/>
</dbReference>
<dbReference type="InterPro" id="IPR042092">
    <property type="entry name" value="PsdUridine_s_RsuA/RluB/E/F_cat"/>
</dbReference>
<evidence type="ECO:0000256" key="5">
    <source>
        <dbReference type="ARBA" id="ARBA00023235"/>
    </source>
</evidence>
<dbReference type="AlphaFoldDB" id="A0A3N6SPW3"/>
<dbReference type="SMART" id="SM00363">
    <property type="entry name" value="S4"/>
    <property type="match status" value="1"/>
</dbReference>
<organism evidence="11 12">
    <name type="scientific">Erwinia psidii</name>
    <dbReference type="NCBI Taxonomy" id="69224"/>
    <lineage>
        <taxon>Bacteria</taxon>
        <taxon>Pseudomonadati</taxon>
        <taxon>Pseudomonadota</taxon>
        <taxon>Gammaproteobacteria</taxon>
        <taxon>Enterobacterales</taxon>
        <taxon>Erwiniaceae</taxon>
        <taxon>Erwinia</taxon>
    </lineage>
</organism>
<dbReference type="SUPFAM" id="SSF55174">
    <property type="entry name" value="Alpha-L RNA-binding motif"/>
    <property type="match status" value="1"/>
</dbReference>
<dbReference type="Gene3D" id="3.10.290.10">
    <property type="entry name" value="RNA-binding S4 domain"/>
    <property type="match status" value="1"/>
</dbReference>
<dbReference type="InterPro" id="IPR050343">
    <property type="entry name" value="RsuA_PseudoU_synthase"/>
</dbReference>
<dbReference type="PANTHER" id="PTHR47683:SF4">
    <property type="entry name" value="PSEUDOURIDINE SYNTHASE"/>
    <property type="match status" value="1"/>
</dbReference>
<comment type="similarity">
    <text evidence="1 9">Belongs to the pseudouridine synthase RsuA family.</text>
</comment>
<evidence type="ECO:0000256" key="6">
    <source>
        <dbReference type="ARBA" id="ARBA00036749"/>
    </source>
</evidence>
<dbReference type="SUPFAM" id="SSF55120">
    <property type="entry name" value="Pseudouridine synthase"/>
    <property type="match status" value="1"/>
</dbReference>
<dbReference type="EC" id="5.4.99.-" evidence="9"/>
<dbReference type="GO" id="GO:0005829">
    <property type="term" value="C:cytosol"/>
    <property type="evidence" value="ECO:0007669"/>
    <property type="project" value="UniProtKB-ARBA"/>
</dbReference>
<dbReference type="GO" id="GO:0160136">
    <property type="term" value="F:16S rRNA pseudouridine(516) synthase activity"/>
    <property type="evidence" value="ECO:0007669"/>
    <property type="project" value="UniProtKB-EC"/>
</dbReference>
<evidence type="ECO:0000256" key="7">
    <source>
        <dbReference type="ARBA" id="ARBA00037590"/>
    </source>
</evidence>
<evidence type="ECO:0000256" key="9">
    <source>
        <dbReference type="RuleBase" id="RU003887"/>
    </source>
</evidence>
<dbReference type="GO" id="GO:0000455">
    <property type="term" value="P:enzyme-directed rRNA pseudouridine synthesis"/>
    <property type="evidence" value="ECO:0007669"/>
    <property type="project" value="UniProtKB-ARBA"/>
</dbReference>
<dbReference type="Pfam" id="PF00849">
    <property type="entry name" value="PseudoU_synth_2"/>
    <property type="match status" value="1"/>
</dbReference>
<dbReference type="InterPro" id="IPR018496">
    <property type="entry name" value="PsdUridine_synth_RsuA/RluB_CS"/>
</dbReference>
<evidence type="ECO:0000313" key="11">
    <source>
        <dbReference type="EMBL" id="RQM39866.1"/>
    </source>
</evidence>
<dbReference type="FunFam" id="3.30.70.580:FF:000004">
    <property type="entry name" value="Pseudouridine synthase"/>
    <property type="match status" value="1"/>
</dbReference>
<dbReference type="InterPro" id="IPR002942">
    <property type="entry name" value="S4_RNA-bd"/>
</dbReference>
<name>A0A3N6SPW3_9GAMM</name>
<dbReference type="PROSITE" id="PS01149">
    <property type="entry name" value="PSI_RSU"/>
    <property type="match status" value="1"/>
</dbReference>
<reference evidence="11 12" key="1">
    <citation type="submission" date="2018-10" db="EMBL/GenBank/DDBJ databases">
        <title>Draft genome sequence for the type isolate of Erwinia psidii, agent causal of bacterial blight in guava (Psidium guajava) and wilt and die-back of Eucalyptus spp.</title>
        <authorList>
            <person name="Hermenegildo P.S."/>
            <person name="Santos S.A."/>
            <person name="Guimaraes L.M.S."/>
            <person name="Vidigal P.M.P."/>
            <person name="Pereira I.C."/>
            <person name="Badel J.L."/>
            <person name="Alfenas-Zerbini P."/>
            <person name="Ferreira M.A.S.V."/>
            <person name="Alfenas A.C."/>
        </authorList>
    </citation>
    <scope>NUCLEOTIDE SEQUENCE [LARGE SCALE GENOMIC DNA]</scope>
    <source>
        <strain evidence="11 12">IBSBF 435</strain>
    </source>
</reference>
<evidence type="ECO:0000256" key="8">
    <source>
        <dbReference type="PROSITE-ProRule" id="PRU00182"/>
    </source>
</evidence>
<dbReference type="OrthoDB" id="9807213at2"/>
<dbReference type="Gene3D" id="3.30.70.580">
    <property type="entry name" value="Pseudouridine synthase I, catalytic domain, N-terminal subdomain"/>
    <property type="match status" value="1"/>
</dbReference>
<dbReference type="PROSITE" id="PS50889">
    <property type="entry name" value="S4"/>
    <property type="match status" value="1"/>
</dbReference>
<evidence type="ECO:0000256" key="1">
    <source>
        <dbReference type="ARBA" id="ARBA00008348"/>
    </source>
</evidence>
<accession>A0A3N6SPW3</accession>
<protein>
    <recommendedName>
        <fullName evidence="9">Pseudouridine synthase</fullName>
        <ecNumber evidence="9">5.4.99.-</ecNumber>
    </recommendedName>
</protein>
<dbReference type="InterPro" id="IPR020103">
    <property type="entry name" value="PsdUridine_synth_cat_dom_sf"/>
</dbReference>
<dbReference type="PANTHER" id="PTHR47683">
    <property type="entry name" value="PSEUDOURIDINE SYNTHASE FAMILY PROTEIN-RELATED"/>
    <property type="match status" value="1"/>
</dbReference>
<dbReference type="EMBL" id="RHHM01000001">
    <property type="protein sequence ID" value="RQM39866.1"/>
    <property type="molecule type" value="Genomic_DNA"/>
</dbReference>
<dbReference type="Proteomes" id="UP000279457">
    <property type="component" value="Unassembled WGS sequence"/>
</dbReference>
<dbReference type="InterPro" id="IPR036986">
    <property type="entry name" value="S4_RNA-bd_sf"/>
</dbReference>
<keyword evidence="12" id="KW-1185">Reference proteome</keyword>
<evidence type="ECO:0000256" key="2">
    <source>
        <dbReference type="ARBA" id="ARBA00011245"/>
    </source>
</evidence>
<keyword evidence="3" id="KW-0698">rRNA processing</keyword>
<dbReference type="InterPro" id="IPR020094">
    <property type="entry name" value="TruA/RsuA/RluB/E/F_N"/>
</dbReference>
<dbReference type="InterPro" id="IPR000748">
    <property type="entry name" value="PsdUridine_synth_RsuA/RluB/E/F"/>
</dbReference>
<dbReference type="Pfam" id="PF01479">
    <property type="entry name" value="S4"/>
    <property type="match status" value="1"/>
</dbReference>
<comment type="caution">
    <text evidence="11">The sequence shown here is derived from an EMBL/GenBank/DDBJ whole genome shotgun (WGS) entry which is preliminary data.</text>
</comment>
<dbReference type="RefSeq" id="WP_124231316.1">
    <property type="nucleotide sequence ID" value="NZ_RHHM01000001.1"/>
</dbReference>
<evidence type="ECO:0000256" key="3">
    <source>
        <dbReference type="ARBA" id="ARBA00022552"/>
    </source>
</evidence>
<evidence type="ECO:0000259" key="10">
    <source>
        <dbReference type="SMART" id="SM00363"/>
    </source>
</evidence>
<dbReference type="InterPro" id="IPR006145">
    <property type="entry name" value="PsdUridine_synth_RsuA/RluA"/>
</dbReference>
<evidence type="ECO:0000256" key="4">
    <source>
        <dbReference type="ARBA" id="ARBA00022884"/>
    </source>
</evidence>
<dbReference type="NCBIfam" id="NF008097">
    <property type="entry name" value="PRK10839.1"/>
    <property type="match status" value="1"/>
</dbReference>
<comment type="function">
    <text evidence="7">Responsible for synthesis of pseudouridine from uracil-516 in 16S ribosomal RNA.</text>
</comment>
<comment type="catalytic activity">
    <reaction evidence="6">
        <text>uridine(516) in 16S rRNA = pseudouridine(516) in 16S rRNA</text>
        <dbReference type="Rhea" id="RHEA:38867"/>
        <dbReference type="Rhea" id="RHEA-COMP:10089"/>
        <dbReference type="Rhea" id="RHEA-COMP:10090"/>
        <dbReference type="ChEBI" id="CHEBI:65314"/>
        <dbReference type="ChEBI" id="CHEBI:65315"/>
        <dbReference type="EC" id="5.4.99.19"/>
    </reaction>
</comment>
<feature type="domain" description="RNA-binding S4" evidence="10">
    <location>
        <begin position="1"/>
        <end position="59"/>
    </location>
</feature>
<dbReference type="CDD" id="cd02553">
    <property type="entry name" value="PseudoU_synth_RsuA"/>
    <property type="match status" value="1"/>
</dbReference>
<dbReference type="CDD" id="cd00165">
    <property type="entry name" value="S4"/>
    <property type="match status" value="1"/>
</dbReference>
<proteinExistence type="inferred from homology"/>
<dbReference type="Gene3D" id="3.30.70.1560">
    <property type="entry name" value="Alpha-L RNA-binding motif"/>
    <property type="match status" value="1"/>
</dbReference>
<dbReference type="NCBIfam" id="TIGR00093">
    <property type="entry name" value="pseudouridine synthase"/>
    <property type="match status" value="1"/>
</dbReference>